<dbReference type="PANTHER" id="PTHR43353">
    <property type="entry name" value="SUCCINATE-SEMIALDEHYDE DEHYDROGENASE, MITOCHONDRIAL"/>
    <property type="match status" value="1"/>
</dbReference>
<dbReference type="InterPro" id="IPR016162">
    <property type="entry name" value="Ald_DH_N"/>
</dbReference>
<dbReference type="PANTHER" id="PTHR43353:SF5">
    <property type="entry name" value="SUCCINATE-SEMIALDEHYDE DEHYDROGENASE, MITOCHONDRIAL"/>
    <property type="match status" value="1"/>
</dbReference>
<dbReference type="InterPro" id="IPR016161">
    <property type="entry name" value="Ald_DH/histidinol_DH"/>
</dbReference>
<dbReference type="SUPFAM" id="SSF53720">
    <property type="entry name" value="ALDH-like"/>
    <property type="match status" value="1"/>
</dbReference>
<dbReference type="InterPro" id="IPR016163">
    <property type="entry name" value="Ald_DH_C"/>
</dbReference>
<dbReference type="PROSITE" id="PS00070">
    <property type="entry name" value="ALDEHYDE_DEHYDR_CYS"/>
    <property type="match status" value="1"/>
</dbReference>
<feature type="domain" description="Aldehyde dehydrogenase" evidence="3">
    <location>
        <begin position="57"/>
        <end position="506"/>
    </location>
</feature>
<keyword evidence="2" id="KW-0560">Oxidoreductase</keyword>
<dbReference type="CDD" id="cd07082">
    <property type="entry name" value="ALDH_F11_NP-GAPDH"/>
    <property type="match status" value="1"/>
</dbReference>
<dbReference type="OrthoDB" id="9762913at2"/>
<evidence type="ECO:0000256" key="2">
    <source>
        <dbReference type="ARBA" id="ARBA00023002"/>
    </source>
</evidence>
<dbReference type="Gene3D" id="3.40.309.10">
    <property type="entry name" value="Aldehyde Dehydrogenase, Chain A, domain 2"/>
    <property type="match status" value="1"/>
</dbReference>
<dbReference type="AlphaFoldDB" id="A0A3M7TI74"/>
<sequence length="542" mass="60491">MGSSQAQAFYKIFKEESEIPEEYKVPEIHQREYLLNGELVEWKGEVTNIYSPICIPTENGLERKLLGSVPNTGPEEAMDALEACMEAYHDGLGEWPIMSVEERIKCMQKFVYLMIQQRDLIIKLLMWEIGKTLADSTKEFDRTVEYINQTMDALKDLDRESSRFQQAEGTIAQIRRAPLGVVLSMGPFNYPLNEIFTTLIPALIMGNTILFKLPKHGVLAHYPLLNAFKEAFPKGTVNTLYGKGADIITPIMESGKVNVLAFIGSSKVANGLKKLHPKVNRLRAILSLDAKNAAIITKNADLEVAVNECILGALSFNGQRCTALKLIFVQKDIAEEFTKKLTRAVSAMKAGLPWEKDVKITPLPEVNKPSYLKECIEDATSKGAKVLNEEGGYNEASFVFPAVVYPVDSDMKLYHEEQFGPIIPVVPFESIEEPIDYQISASHGMQVSIFSQDPSEIASLIDPFVNLVSRVNINCQAQRGPDVFPFTGRKDSAEGTLSVFDALRSFSIRSLVATKLTDSNKVLLNTIVREHDSNFLSTDYIF</sequence>
<accession>A0A3M7TI74</accession>
<dbReference type="Pfam" id="PF00171">
    <property type="entry name" value="Aldedh"/>
    <property type="match status" value="1"/>
</dbReference>
<dbReference type="GO" id="GO:0016620">
    <property type="term" value="F:oxidoreductase activity, acting on the aldehyde or oxo group of donors, NAD or NADP as acceptor"/>
    <property type="evidence" value="ECO:0007669"/>
    <property type="project" value="InterPro"/>
</dbReference>
<gene>
    <name evidence="4" type="ORF">D1631_12505</name>
</gene>
<proteinExistence type="inferred from homology"/>
<evidence type="ECO:0000313" key="4">
    <source>
        <dbReference type="EMBL" id="RNA62696.1"/>
    </source>
</evidence>
<evidence type="ECO:0000259" key="3">
    <source>
        <dbReference type="Pfam" id="PF00171"/>
    </source>
</evidence>
<organism evidence="4 5">
    <name type="scientific">Chryseobacterium nematophagum</name>
    <dbReference type="NCBI Taxonomy" id="2305228"/>
    <lineage>
        <taxon>Bacteria</taxon>
        <taxon>Pseudomonadati</taxon>
        <taxon>Bacteroidota</taxon>
        <taxon>Flavobacteriia</taxon>
        <taxon>Flavobacteriales</taxon>
        <taxon>Weeksellaceae</taxon>
        <taxon>Chryseobacterium group</taxon>
        <taxon>Chryseobacterium</taxon>
    </lineage>
</organism>
<dbReference type="InterPro" id="IPR050740">
    <property type="entry name" value="Aldehyde_DH_Superfamily"/>
</dbReference>
<comment type="similarity">
    <text evidence="1">Belongs to the aldehyde dehydrogenase family.</text>
</comment>
<evidence type="ECO:0000256" key="1">
    <source>
        <dbReference type="ARBA" id="ARBA00009986"/>
    </source>
</evidence>
<dbReference type="InterPro" id="IPR015590">
    <property type="entry name" value="Aldehyde_DH_dom"/>
</dbReference>
<evidence type="ECO:0000313" key="5">
    <source>
        <dbReference type="Proteomes" id="UP000278775"/>
    </source>
</evidence>
<dbReference type="EMBL" id="QWIU01000002">
    <property type="protein sequence ID" value="RNA62696.1"/>
    <property type="molecule type" value="Genomic_DNA"/>
</dbReference>
<dbReference type="InterPro" id="IPR016160">
    <property type="entry name" value="Ald_DH_CS_CYS"/>
</dbReference>
<reference evidence="4 5" key="1">
    <citation type="submission" date="2018-08" db="EMBL/GenBank/DDBJ databases">
        <title>Chryseobacterium nematophagum: a novel matrix digesting pathogen of nematodes.</title>
        <authorList>
            <person name="Page A."/>
            <person name="Roberts M."/>
            <person name="Felix M.-A."/>
            <person name="Weir W."/>
        </authorList>
    </citation>
    <scope>NUCLEOTIDE SEQUENCE [LARGE SCALE GENOMIC DNA]</scope>
    <source>
        <strain evidence="4 5">JUb129</strain>
    </source>
</reference>
<dbReference type="Gene3D" id="3.40.605.10">
    <property type="entry name" value="Aldehyde Dehydrogenase, Chain A, domain 1"/>
    <property type="match status" value="1"/>
</dbReference>
<dbReference type="RefSeq" id="WP_122636746.1">
    <property type="nucleotide sequence ID" value="NZ_QWIU01000002.1"/>
</dbReference>
<name>A0A3M7TI74_9FLAO</name>
<protein>
    <submittedName>
        <fullName evidence="4">NADP-dependent glyceraldehyde-3-phosphate dehydrogenase</fullName>
    </submittedName>
</protein>
<dbReference type="Proteomes" id="UP000278775">
    <property type="component" value="Unassembled WGS sequence"/>
</dbReference>
<comment type="caution">
    <text evidence="4">The sequence shown here is derived from an EMBL/GenBank/DDBJ whole genome shotgun (WGS) entry which is preliminary data.</text>
</comment>